<feature type="region of interest" description="Disordered" evidence="1">
    <location>
        <begin position="199"/>
        <end position="226"/>
    </location>
</feature>
<proteinExistence type="predicted"/>
<organism evidence="2 3">
    <name type="scientific">Aquilegia coerulea</name>
    <name type="common">Rocky mountain columbine</name>
    <dbReference type="NCBI Taxonomy" id="218851"/>
    <lineage>
        <taxon>Eukaryota</taxon>
        <taxon>Viridiplantae</taxon>
        <taxon>Streptophyta</taxon>
        <taxon>Embryophyta</taxon>
        <taxon>Tracheophyta</taxon>
        <taxon>Spermatophyta</taxon>
        <taxon>Magnoliopsida</taxon>
        <taxon>Ranunculales</taxon>
        <taxon>Ranunculaceae</taxon>
        <taxon>Thalictroideae</taxon>
        <taxon>Aquilegia</taxon>
    </lineage>
</organism>
<dbReference type="Proteomes" id="UP000230069">
    <property type="component" value="Unassembled WGS sequence"/>
</dbReference>
<dbReference type="EMBL" id="KZ305034">
    <property type="protein sequence ID" value="PIA44743.1"/>
    <property type="molecule type" value="Genomic_DNA"/>
</dbReference>
<gene>
    <name evidence="2" type="ORF">AQUCO_01700380v1</name>
</gene>
<dbReference type="InParanoid" id="A0A2G5DMM8"/>
<feature type="compositionally biased region" description="Basic and acidic residues" evidence="1">
    <location>
        <begin position="200"/>
        <end position="215"/>
    </location>
</feature>
<protein>
    <submittedName>
        <fullName evidence="2">Uncharacterized protein</fullName>
    </submittedName>
</protein>
<dbReference type="OrthoDB" id="1906709at2759"/>
<name>A0A2G5DMM8_AQUCA</name>
<dbReference type="AlphaFoldDB" id="A0A2G5DMM8"/>
<keyword evidence="3" id="KW-1185">Reference proteome</keyword>
<evidence type="ECO:0000313" key="2">
    <source>
        <dbReference type="EMBL" id="PIA44743.1"/>
    </source>
</evidence>
<reference evidence="2 3" key="1">
    <citation type="submission" date="2017-09" db="EMBL/GenBank/DDBJ databases">
        <title>WGS assembly of Aquilegia coerulea Goldsmith.</title>
        <authorList>
            <person name="Hodges S."/>
            <person name="Kramer E."/>
            <person name="Nordborg M."/>
            <person name="Tomkins J."/>
            <person name="Borevitz J."/>
            <person name="Derieg N."/>
            <person name="Yan J."/>
            <person name="Mihaltcheva S."/>
            <person name="Hayes R.D."/>
            <person name="Rokhsar D."/>
        </authorList>
    </citation>
    <scope>NUCLEOTIDE SEQUENCE [LARGE SCALE GENOMIC DNA]</scope>
    <source>
        <strain evidence="3">cv. Goldsmith</strain>
    </source>
</reference>
<sequence>MEKIESQSQPLGICHKLFNFFADNLAIRGLKRVTSGYLENHGVAQHPGPSVPPHETGPAKLAAHEVAKKYIDSVVHVEFEKTIALENSADVKEGTAAVDGGTKAQESGNVFLSPPTWTNALEDRGPPKIPSGLNNGQDKKDQAWVIHDETALSAHRDKHYLEVTFQEPKAPDIGPVVPSAPKKTVSIKEGPDEVFMPYSKKNESKEKLKQSKEPENDAIMKVPRPLRPILRSATNINEKSDAFIRRRKEALRNSSNIETSTPI</sequence>
<evidence type="ECO:0000313" key="3">
    <source>
        <dbReference type="Proteomes" id="UP000230069"/>
    </source>
</evidence>
<accession>A0A2G5DMM8</accession>
<evidence type="ECO:0000256" key="1">
    <source>
        <dbReference type="SAM" id="MobiDB-lite"/>
    </source>
</evidence>